<organism evidence="1 2">
    <name type="scientific">Thanatephorus cucumeris (strain AG1-IA)</name>
    <name type="common">Rice sheath blight fungus</name>
    <name type="synonym">Rhizoctonia solani</name>
    <dbReference type="NCBI Taxonomy" id="983506"/>
    <lineage>
        <taxon>Eukaryota</taxon>
        <taxon>Fungi</taxon>
        <taxon>Dikarya</taxon>
        <taxon>Basidiomycota</taxon>
        <taxon>Agaricomycotina</taxon>
        <taxon>Agaricomycetes</taxon>
        <taxon>Cantharellales</taxon>
        <taxon>Ceratobasidiaceae</taxon>
        <taxon>Rhizoctonia</taxon>
        <taxon>Rhizoctonia solani AG-1</taxon>
    </lineage>
</organism>
<evidence type="ECO:0000313" key="1">
    <source>
        <dbReference type="EMBL" id="ELU35910.1"/>
    </source>
</evidence>
<sequence>MPIIGSPASVALYPYADCRITAPTALDCTVNLFTTWQFITYCAILDCNPQVSEIRRTSNWVCLTMASHIFLSAFFWSTSCITLQCPFHWLP</sequence>
<dbReference type="Proteomes" id="UP000011668">
    <property type="component" value="Unassembled WGS sequence"/>
</dbReference>
<dbReference type="AlphaFoldDB" id="L8WD77"/>
<evidence type="ECO:0000313" key="2">
    <source>
        <dbReference type="Proteomes" id="UP000011668"/>
    </source>
</evidence>
<dbReference type="HOGENOM" id="CLU_2428571_0_0_1"/>
<accession>L8WD77</accession>
<comment type="caution">
    <text evidence="1">The sequence shown here is derived from an EMBL/GenBank/DDBJ whole genome shotgun (WGS) entry which is preliminary data.</text>
</comment>
<dbReference type="EMBL" id="AFRT01004882">
    <property type="protein sequence ID" value="ELU35910.1"/>
    <property type="molecule type" value="Genomic_DNA"/>
</dbReference>
<keyword evidence="2" id="KW-1185">Reference proteome</keyword>
<name>L8WD77_THACA</name>
<protein>
    <submittedName>
        <fullName evidence="1">Uncharacterized protein</fullName>
    </submittedName>
</protein>
<proteinExistence type="predicted"/>
<gene>
    <name evidence="1" type="ORF">AG1IA_10061</name>
</gene>
<reference evidence="1 2" key="1">
    <citation type="journal article" date="2013" name="Nat. Commun.">
        <title>The evolution and pathogenic mechanisms of the rice sheath blight pathogen.</title>
        <authorList>
            <person name="Zheng A."/>
            <person name="Lin R."/>
            <person name="Xu L."/>
            <person name="Qin P."/>
            <person name="Tang C."/>
            <person name="Ai P."/>
            <person name="Zhang D."/>
            <person name="Liu Y."/>
            <person name="Sun Z."/>
            <person name="Feng H."/>
            <person name="Wang Y."/>
            <person name="Chen Y."/>
            <person name="Liang X."/>
            <person name="Fu R."/>
            <person name="Li Q."/>
            <person name="Zhang J."/>
            <person name="Yu X."/>
            <person name="Xie Z."/>
            <person name="Ding L."/>
            <person name="Guan P."/>
            <person name="Tang J."/>
            <person name="Liang Y."/>
            <person name="Wang S."/>
            <person name="Deng Q."/>
            <person name="Li S."/>
            <person name="Zhu J."/>
            <person name="Wang L."/>
            <person name="Liu H."/>
            <person name="Li P."/>
        </authorList>
    </citation>
    <scope>NUCLEOTIDE SEQUENCE [LARGE SCALE GENOMIC DNA]</scope>
    <source>
        <strain evidence="2">AG-1 IA</strain>
    </source>
</reference>